<dbReference type="InterPro" id="IPR029071">
    <property type="entry name" value="Ubiquitin-like_domsf"/>
</dbReference>
<name>A0A9P7GFQ7_9AGAR</name>
<feature type="compositionally biased region" description="Basic and acidic residues" evidence="1">
    <location>
        <begin position="11"/>
        <end position="24"/>
    </location>
</feature>
<protein>
    <recommendedName>
        <fullName evidence="4">Rad60/SUMO-like domain-containing protein</fullName>
    </recommendedName>
</protein>
<dbReference type="SUPFAM" id="SSF54236">
    <property type="entry name" value="Ubiquitin-like"/>
    <property type="match status" value="2"/>
</dbReference>
<dbReference type="Gene3D" id="3.10.20.90">
    <property type="entry name" value="Phosphatidylinositol 3-kinase Catalytic Subunit, Chain A, domain 1"/>
    <property type="match status" value="2"/>
</dbReference>
<dbReference type="AlphaFoldDB" id="A0A9P7GFQ7"/>
<dbReference type="CDD" id="cd01763">
    <property type="entry name" value="Ubl_SUMO_like"/>
    <property type="match status" value="1"/>
</dbReference>
<dbReference type="Proteomes" id="UP000775547">
    <property type="component" value="Unassembled WGS sequence"/>
</dbReference>
<reference evidence="2" key="2">
    <citation type="submission" date="2021-10" db="EMBL/GenBank/DDBJ databases">
        <title>Phylogenomics reveals ancestral predisposition of the termite-cultivated fungus Termitomyces towards a domesticated lifestyle.</title>
        <authorList>
            <person name="Auxier B."/>
            <person name="Grum-Grzhimaylo A."/>
            <person name="Cardenas M.E."/>
            <person name="Lodge J.D."/>
            <person name="Laessoe T."/>
            <person name="Pedersen O."/>
            <person name="Smith M.E."/>
            <person name="Kuyper T.W."/>
            <person name="Franco-Molano E.A."/>
            <person name="Baroni T.J."/>
            <person name="Aanen D.K."/>
        </authorList>
    </citation>
    <scope>NUCLEOTIDE SEQUENCE</scope>
    <source>
        <strain evidence="2">AP01</strain>
        <tissue evidence="2">Mycelium</tissue>
    </source>
</reference>
<feature type="compositionally biased region" description="Basic and acidic residues" evidence="1">
    <location>
        <begin position="377"/>
        <end position="392"/>
    </location>
</feature>
<evidence type="ECO:0000313" key="3">
    <source>
        <dbReference type="Proteomes" id="UP000775547"/>
    </source>
</evidence>
<evidence type="ECO:0000313" key="2">
    <source>
        <dbReference type="EMBL" id="KAG5646495.1"/>
    </source>
</evidence>
<sequence length="412" mass="45229">MFMRNRGRSSKQWEKLEKATKDLPKVVTTDSDSEEEHATPKKGRKAKRKANPSPWRGDTVLKRLLSEPLDLDDDDDDIEFIGSSTTPRKGAARKRARTRSRSITPPPELPRHQLQHARALVQQTLNVAPRAASPTHQDDDSDDAVFSNPELARLAATRAPTHFASSPPPPEGTDTIQLRVKWQAHPLNTAMEAKEDPWVFKMNRDDNFRDLFEAVAEEASVQLDNLFMSYNNRRIFPSVTPTGLQIWGEADLVACNKITYEYLRANPIAASNSLSAFDASTSAPDALSDTDAPSPSQDYDAQDTDGADSDAEDDTFKLILRSSITTKDITLTVRPTTKCGAIVKAYLKKAGVADQYPGVFGAATPKKGKGKKAASAPEKDPRLCVDGDRMGNDVDISEADLEDGDLVELVGL</sequence>
<reference evidence="2" key="1">
    <citation type="submission" date="2020-07" db="EMBL/GenBank/DDBJ databases">
        <authorList>
            <person name="Nieuwenhuis M."/>
            <person name="Van De Peppel L.J.J."/>
        </authorList>
    </citation>
    <scope>NUCLEOTIDE SEQUENCE</scope>
    <source>
        <strain evidence="2">AP01</strain>
        <tissue evidence="2">Mycelium</tissue>
    </source>
</reference>
<dbReference type="EMBL" id="JABCKV010000020">
    <property type="protein sequence ID" value="KAG5646495.1"/>
    <property type="molecule type" value="Genomic_DNA"/>
</dbReference>
<feature type="compositionally biased region" description="Acidic residues" evidence="1">
    <location>
        <begin position="69"/>
        <end position="79"/>
    </location>
</feature>
<feature type="compositionally biased region" description="Acidic residues" evidence="1">
    <location>
        <begin position="300"/>
        <end position="312"/>
    </location>
</feature>
<feature type="region of interest" description="Disordered" evidence="1">
    <location>
        <begin position="365"/>
        <end position="397"/>
    </location>
</feature>
<evidence type="ECO:0000256" key="1">
    <source>
        <dbReference type="SAM" id="MobiDB-lite"/>
    </source>
</evidence>
<evidence type="ECO:0008006" key="4">
    <source>
        <dbReference type="Google" id="ProtNLM"/>
    </source>
</evidence>
<feature type="region of interest" description="Disordered" evidence="1">
    <location>
        <begin position="282"/>
        <end position="312"/>
    </location>
</feature>
<feature type="region of interest" description="Disordered" evidence="1">
    <location>
        <begin position="1"/>
        <end position="109"/>
    </location>
</feature>
<feature type="compositionally biased region" description="Basic residues" evidence="1">
    <location>
        <begin position="40"/>
        <end position="50"/>
    </location>
</feature>
<keyword evidence="3" id="KW-1185">Reference proteome</keyword>
<accession>A0A9P7GFQ7</accession>
<gene>
    <name evidence="2" type="ORF">DXG03_003260</name>
</gene>
<organism evidence="2 3">
    <name type="scientific">Asterophora parasitica</name>
    <dbReference type="NCBI Taxonomy" id="117018"/>
    <lineage>
        <taxon>Eukaryota</taxon>
        <taxon>Fungi</taxon>
        <taxon>Dikarya</taxon>
        <taxon>Basidiomycota</taxon>
        <taxon>Agaricomycotina</taxon>
        <taxon>Agaricomycetes</taxon>
        <taxon>Agaricomycetidae</taxon>
        <taxon>Agaricales</taxon>
        <taxon>Tricholomatineae</taxon>
        <taxon>Lyophyllaceae</taxon>
        <taxon>Asterophora</taxon>
    </lineage>
</organism>
<dbReference type="OrthoDB" id="3365399at2759"/>
<proteinExistence type="predicted"/>
<comment type="caution">
    <text evidence="2">The sequence shown here is derived from an EMBL/GenBank/DDBJ whole genome shotgun (WGS) entry which is preliminary data.</text>
</comment>
<feature type="compositionally biased region" description="Basic residues" evidence="1">
    <location>
        <begin position="90"/>
        <end position="100"/>
    </location>
</feature>